<dbReference type="STRING" id="1246995.AFR_08440"/>
<keyword evidence="3" id="KW-0812">Transmembrane</keyword>
<dbReference type="KEGG" id="afs:AFR_08440"/>
<proteinExistence type="predicted"/>
<keyword evidence="3" id="KW-0472">Membrane</keyword>
<protein>
    <submittedName>
        <fullName evidence="4">Uncharacterized protein</fullName>
    </submittedName>
</protein>
<evidence type="ECO:0000256" key="3">
    <source>
        <dbReference type="SAM" id="Phobius"/>
    </source>
</evidence>
<gene>
    <name evidence="4" type="ORF">AFR_08440</name>
</gene>
<evidence type="ECO:0000313" key="4">
    <source>
        <dbReference type="EMBL" id="AGZ39977.1"/>
    </source>
</evidence>
<keyword evidence="1" id="KW-0175">Coiled coil</keyword>
<dbReference type="AlphaFoldDB" id="U5VT38"/>
<evidence type="ECO:0000313" key="5">
    <source>
        <dbReference type="Proteomes" id="UP000017746"/>
    </source>
</evidence>
<accession>U5VT38</accession>
<sequence>MSKLLLIALVAATAATGALIITIAVGIPHPPPPPPGPNGMPPPPPNLSGLAAVSIVTGLFVLSWLAVLVVFSRDQILERLREVRHEPAPVHELDDMFAEFRSQLAADRDRERQLLEERITELTTEYGEQRETDGYLNGLRVATTEEPTSKVSSIRRVPRPGV</sequence>
<dbReference type="HOGENOM" id="CLU_1631824_0_0_11"/>
<dbReference type="Proteomes" id="UP000017746">
    <property type="component" value="Chromosome"/>
</dbReference>
<evidence type="ECO:0000256" key="2">
    <source>
        <dbReference type="SAM" id="MobiDB-lite"/>
    </source>
</evidence>
<reference evidence="4 5" key="1">
    <citation type="journal article" date="2014" name="J. Biotechnol.">
        <title>Complete genome sequence of the actinobacterium Actinoplanes friuliensis HAG 010964, producer of the lipopeptide antibiotic friulimycin.</title>
        <authorList>
            <person name="Ruckert C."/>
            <person name="Szczepanowski R."/>
            <person name="Albersmeier A."/>
            <person name="Goesmann A."/>
            <person name="Fischer N."/>
            <person name="Steinkamper A."/>
            <person name="Puhler A."/>
            <person name="Biener R."/>
            <person name="Schwartz D."/>
            <person name="Kalinowski J."/>
        </authorList>
    </citation>
    <scope>NUCLEOTIDE SEQUENCE [LARGE SCALE GENOMIC DNA]</scope>
    <source>
        <strain evidence="4 5">DSM 7358</strain>
    </source>
</reference>
<name>U5VT38_9ACTN</name>
<feature type="region of interest" description="Disordered" evidence="2">
    <location>
        <begin position="141"/>
        <end position="162"/>
    </location>
</feature>
<evidence type="ECO:0000256" key="1">
    <source>
        <dbReference type="SAM" id="Coils"/>
    </source>
</evidence>
<keyword evidence="3" id="KW-1133">Transmembrane helix</keyword>
<keyword evidence="5" id="KW-1185">Reference proteome</keyword>
<dbReference type="PATRIC" id="fig|1246995.3.peg.1718"/>
<organism evidence="4 5">
    <name type="scientific">Actinoplanes friuliensis DSM 7358</name>
    <dbReference type="NCBI Taxonomy" id="1246995"/>
    <lineage>
        <taxon>Bacteria</taxon>
        <taxon>Bacillati</taxon>
        <taxon>Actinomycetota</taxon>
        <taxon>Actinomycetes</taxon>
        <taxon>Micromonosporales</taxon>
        <taxon>Micromonosporaceae</taxon>
        <taxon>Actinoplanes</taxon>
    </lineage>
</organism>
<feature type="transmembrane region" description="Helical" evidence="3">
    <location>
        <begin position="50"/>
        <end position="71"/>
    </location>
</feature>
<dbReference type="EMBL" id="CP006272">
    <property type="protein sequence ID" value="AGZ39977.1"/>
    <property type="molecule type" value="Genomic_DNA"/>
</dbReference>
<feature type="coiled-coil region" evidence="1">
    <location>
        <begin position="105"/>
        <end position="132"/>
    </location>
</feature>